<dbReference type="GO" id="GO:0031471">
    <property type="term" value="C:ethanolamine degradation polyhedral organelle"/>
    <property type="evidence" value="ECO:0007669"/>
    <property type="project" value="UniProtKB-UniRule"/>
</dbReference>
<dbReference type="InterPro" id="IPR009246">
    <property type="entry name" value="EutC"/>
</dbReference>
<comment type="caution">
    <text evidence="6">The sequence shown here is derived from an EMBL/GenBank/DDBJ whole genome shotgun (WGS) entry which is preliminary data.</text>
</comment>
<reference evidence="6 7" key="1">
    <citation type="submission" date="2018-11" db="EMBL/GenBank/DDBJ databases">
        <title>Gemmobacter sp. nov., YIM 102744-1 draft genome.</title>
        <authorList>
            <person name="Li G."/>
            <person name="Jiang Y."/>
        </authorList>
    </citation>
    <scope>NUCLEOTIDE SEQUENCE [LARGE SCALE GENOMIC DNA]</scope>
    <source>
        <strain evidence="6 7">YIM 102744-1</strain>
    </source>
</reference>
<dbReference type="OrthoDB" id="114248at2"/>
<comment type="catalytic activity">
    <reaction evidence="5">
        <text>ethanolamine = acetaldehyde + NH4(+)</text>
        <dbReference type="Rhea" id="RHEA:15313"/>
        <dbReference type="ChEBI" id="CHEBI:15343"/>
        <dbReference type="ChEBI" id="CHEBI:28938"/>
        <dbReference type="ChEBI" id="CHEBI:57603"/>
        <dbReference type="EC" id="4.3.1.7"/>
    </reaction>
</comment>
<comment type="subcellular location">
    <subcellularLocation>
        <location evidence="5">Bacterial microcompartment</location>
    </subcellularLocation>
</comment>
<comment type="function">
    <text evidence="5">Catalyzes the deamination of various vicinal amino-alcohols to oxo compounds. Allows this organism to utilize ethanolamine as the sole source of nitrogen and carbon in the presence of external vitamin B12.</text>
</comment>
<dbReference type="InterPro" id="IPR042251">
    <property type="entry name" value="EutC_C"/>
</dbReference>
<feature type="binding site" evidence="5">
    <location>
        <position position="199"/>
    </location>
    <ligand>
        <name>adenosylcob(III)alamin</name>
        <dbReference type="ChEBI" id="CHEBI:18408"/>
    </ligand>
</feature>
<evidence type="ECO:0000256" key="2">
    <source>
        <dbReference type="ARBA" id="ARBA00023239"/>
    </source>
</evidence>
<keyword evidence="2 5" id="KW-0456">Lyase</keyword>
<dbReference type="PANTHER" id="PTHR39330:SF1">
    <property type="entry name" value="ETHANOLAMINE AMMONIA-LYASE SMALL SUBUNIT"/>
    <property type="match status" value="1"/>
</dbReference>
<keyword evidence="1 5" id="KW-0846">Cobalamin</keyword>
<protein>
    <recommendedName>
        <fullName evidence="5">Ethanolamine ammonia-lyase small subunit</fullName>
        <shortName evidence="5">EAL small subunit</shortName>
        <ecNumber evidence="5">4.3.1.7</ecNumber>
    </recommendedName>
</protein>
<dbReference type="GO" id="GO:0008851">
    <property type="term" value="F:ethanolamine ammonia-lyase activity"/>
    <property type="evidence" value="ECO:0007669"/>
    <property type="project" value="UniProtKB-UniRule"/>
</dbReference>
<dbReference type="GO" id="GO:0006520">
    <property type="term" value="P:amino acid metabolic process"/>
    <property type="evidence" value="ECO:0007669"/>
    <property type="project" value="InterPro"/>
</dbReference>
<dbReference type="Gene3D" id="1.10.30.40">
    <property type="entry name" value="Ethanolamine ammonia-lyase light chain (EutC), N-terminal domain"/>
    <property type="match status" value="1"/>
</dbReference>
<comment type="cofactor">
    <cofactor evidence="5">
        <name>adenosylcob(III)alamin</name>
        <dbReference type="ChEBI" id="CHEBI:18408"/>
    </cofactor>
    <text evidence="5">Binds between the large and small subunits.</text>
</comment>
<dbReference type="EC" id="4.3.1.7" evidence="5"/>
<evidence type="ECO:0000256" key="5">
    <source>
        <dbReference type="HAMAP-Rule" id="MF_00601"/>
    </source>
</evidence>
<sequence>MSGLRPDPWQGLRQLTPARIALGRSLPTAEHLRFQLDHARARRAVHYPLPAAQMEQDLAGLGPPVLRLHSAAPDRSVYLQRPDLGRRLSEASAARLTPGEYDLALVVADGLSALAIEANAAAFLQSFLGHPAMAGLRIAPLTLVEQGRVAIGDEIAHRLGARQVAVLIGERPGLSSPDSMGIYFTHAPRPGLTDEARNCLSNIRAAGQSVQDAAARLAWLSVNARVRGLSGVALKLEALL</sequence>
<feature type="binding site" evidence="5">
    <location>
        <position position="170"/>
    </location>
    <ligand>
        <name>adenosylcob(III)alamin</name>
        <dbReference type="ChEBI" id="CHEBI:18408"/>
    </ligand>
</feature>
<dbReference type="EMBL" id="RRAZ01000024">
    <property type="protein sequence ID" value="RRH72387.1"/>
    <property type="molecule type" value="Genomic_DNA"/>
</dbReference>
<dbReference type="UniPathway" id="UPA00560"/>
<dbReference type="Pfam" id="PF05985">
    <property type="entry name" value="EutC"/>
    <property type="match status" value="1"/>
</dbReference>
<dbReference type="GO" id="GO:0046336">
    <property type="term" value="P:ethanolamine catabolic process"/>
    <property type="evidence" value="ECO:0007669"/>
    <property type="project" value="UniProtKB-UniRule"/>
</dbReference>
<keyword evidence="7" id="KW-1185">Reference proteome</keyword>
<dbReference type="GO" id="GO:0031419">
    <property type="term" value="F:cobalamin binding"/>
    <property type="evidence" value="ECO:0007669"/>
    <property type="project" value="UniProtKB-UniRule"/>
</dbReference>
<dbReference type="PIRSF" id="PIRSF018982">
    <property type="entry name" value="EutC"/>
    <property type="match status" value="1"/>
</dbReference>
<evidence type="ECO:0000256" key="1">
    <source>
        <dbReference type="ARBA" id="ARBA00022628"/>
    </source>
</evidence>
<evidence type="ECO:0000313" key="7">
    <source>
        <dbReference type="Proteomes" id="UP000282125"/>
    </source>
</evidence>
<dbReference type="AlphaFoldDB" id="A0A3P3DDI3"/>
<keyword evidence="4 5" id="KW-1283">Bacterial microcompartment</keyword>
<comment type="pathway">
    <text evidence="5">Amine and polyamine degradation; ethanolamine degradation.</text>
</comment>
<comment type="subunit">
    <text evidence="5">The basic unit is a heterodimer which dimerizes to form tetramers. The heterotetramers trimerize; 6 large subunits form a core ring with 6 small subunits projecting outwards.</text>
</comment>
<feature type="binding site" evidence="5">
    <location>
        <position position="149"/>
    </location>
    <ligand>
        <name>adenosylcob(III)alamin</name>
        <dbReference type="ChEBI" id="CHEBI:18408"/>
    </ligand>
</feature>
<evidence type="ECO:0000313" key="6">
    <source>
        <dbReference type="EMBL" id="RRH72387.1"/>
    </source>
</evidence>
<organism evidence="6 7">
    <name type="scientific">Falsigemmobacter faecalis</name>
    <dbReference type="NCBI Taxonomy" id="2488730"/>
    <lineage>
        <taxon>Bacteria</taxon>
        <taxon>Pseudomonadati</taxon>
        <taxon>Pseudomonadota</taxon>
        <taxon>Alphaproteobacteria</taxon>
        <taxon>Rhodobacterales</taxon>
        <taxon>Paracoccaceae</taxon>
        <taxon>Falsigemmobacter</taxon>
    </lineage>
</organism>
<dbReference type="RefSeq" id="WP_124965838.1">
    <property type="nucleotide sequence ID" value="NZ_RRAZ01000024.1"/>
</dbReference>
<dbReference type="PANTHER" id="PTHR39330">
    <property type="entry name" value="ETHANOLAMINE AMMONIA-LYASE LIGHT CHAIN"/>
    <property type="match status" value="1"/>
</dbReference>
<dbReference type="HAMAP" id="MF_00601">
    <property type="entry name" value="EutC"/>
    <property type="match status" value="1"/>
</dbReference>
<dbReference type="Proteomes" id="UP000282125">
    <property type="component" value="Unassembled WGS sequence"/>
</dbReference>
<comment type="similarity">
    <text evidence="5">Belongs to the EutC family.</text>
</comment>
<dbReference type="InterPro" id="IPR042255">
    <property type="entry name" value="EutC_N"/>
</dbReference>
<proteinExistence type="inferred from homology"/>
<evidence type="ECO:0000256" key="4">
    <source>
        <dbReference type="ARBA" id="ARBA00024446"/>
    </source>
</evidence>
<keyword evidence="3 5" id="KW-0170">Cobalt</keyword>
<dbReference type="NCBIfam" id="NF003971">
    <property type="entry name" value="PRK05465.1"/>
    <property type="match status" value="1"/>
</dbReference>
<evidence type="ECO:0000256" key="3">
    <source>
        <dbReference type="ARBA" id="ARBA00023285"/>
    </source>
</evidence>
<gene>
    <name evidence="5" type="primary">eutC</name>
    <name evidence="6" type="ORF">EG244_14855</name>
</gene>
<dbReference type="Gene3D" id="3.40.50.11240">
    <property type="entry name" value="Ethanolamine ammonia-lyase light chain (EutC)"/>
    <property type="match status" value="1"/>
</dbReference>
<name>A0A3P3DDI3_9RHOB</name>
<dbReference type="GO" id="GO:0009350">
    <property type="term" value="C:ethanolamine ammonia-lyase complex"/>
    <property type="evidence" value="ECO:0007669"/>
    <property type="project" value="UniProtKB-UniRule"/>
</dbReference>
<accession>A0A3P3DDI3</accession>